<evidence type="ECO:0000259" key="9">
    <source>
        <dbReference type="PROSITE" id="PS51263"/>
    </source>
</evidence>
<keyword evidence="2" id="KW-0963">Cytoplasm</keyword>
<keyword evidence="4" id="KW-0206">Cytoskeleton</keyword>
<evidence type="ECO:0000256" key="2">
    <source>
        <dbReference type="ARBA" id="ARBA00022490"/>
    </source>
</evidence>
<dbReference type="Gene3D" id="3.40.20.10">
    <property type="entry name" value="Severin"/>
    <property type="match status" value="1"/>
</dbReference>
<evidence type="ECO:0000256" key="8">
    <source>
        <dbReference type="ARBA" id="ARBA00068121"/>
    </source>
</evidence>
<dbReference type="InterPro" id="IPR029006">
    <property type="entry name" value="ADF-H/Gelsolin-like_dom_sf"/>
</dbReference>
<accession>V5I5B3</accession>
<organism evidence="10">
    <name type="scientific">Ixodes ricinus</name>
    <name type="common">Common tick</name>
    <name type="synonym">Acarus ricinus</name>
    <dbReference type="NCBI Taxonomy" id="34613"/>
    <lineage>
        <taxon>Eukaryota</taxon>
        <taxon>Metazoa</taxon>
        <taxon>Ecdysozoa</taxon>
        <taxon>Arthropoda</taxon>
        <taxon>Chelicerata</taxon>
        <taxon>Arachnida</taxon>
        <taxon>Acari</taxon>
        <taxon>Parasitiformes</taxon>
        <taxon>Ixodida</taxon>
        <taxon>Ixodoidea</taxon>
        <taxon>Ixodidae</taxon>
        <taxon>Ixodinae</taxon>
        <taxon>Ixodes</taxon>
    </lineage>
</organism>
<comment type="subunit">
    <text evidence="7">Interacts with 5-lipoxygenase (ALOX5/5LO) in a calcium-independent manner. Binds to F-actin with a stoichiometry of 1:2.</text>
</comment>
<evidence type="ECO:0000256" key="7">
    <source>
        <dbReference type="ARBA" id="ARBA00062335"/>
    </source>
</evidence>
<keyword evidence="3" id="KW-0009">Actin-binding</keyword>
<proteinExistence type="evidence at transcript level"/>
<dbReference type="PANTHER" id="PTHR10829">
    <property type="entry name" value="CORTACTIN AND DREBRIN"/>
    <property type="match status" value="1"/>
</dbReference>
<evidence type="ECO:0000256" key="5">
    <source>
        <dbReference type="ARBA" id="ARBA00038052"/>
    </source>
</evidence>
<dbReference type="CDD" id="cd11282">
    <property type="entry name" value="ADF_coactosin_like"/>
    <property type="match status" value="1"/>
</dbReference>
<reference evidence="10" key="1">
    <citation type="journal article" date="2015" name="Sci. Rep.">
        <title>Tissue- and time-dependent transcription in Ixodes ricinus salivary glands and midguts when blood feeding on the vertebrate host.</title>
        <authorList>
            <person name="Kotsyfakis M."/>
            <person name="Schwarz A."/>
            <person name="Erhart J."/>
            <person name="Ribeiro J.M."/>
        </authorList>
    </citation>
    <scope>NUCLEOTIDE SEQUENCE</scope>
    <source>
        <tissue evidence="10">Salivary gland and midgut</tissue>
    </source>
</reference>
<dbReference type="PANTHER" id="PTHR10829:SF29">
    <property type="entry name" value="COACTOSIN-LIKE PROTEIN"/>
    <property type="match status" value="1"/>
</dbReference>
<protein>
    <recommendedName>
        <fullName evidence="8">Coactosin-like protein</fullName>
    </recommendedName>
</protein>
<dbReference type="SUPFAM" id="SSF55753">
    <property type="entry name" value="Actin depolymerizing proteins"/>
    <property type="match status" value="1"/>
</dbReference>
<comment type="function">
    <text evidence="6">Binds to F-actin in a calcium-independent manner. Has no direct effect on actin depolymerization. Acts as a chaperone for ALOX5 (5LO), influencing both its stability and activity in leukotrienes synthesis.</text>
</comment>
<comment type="subcellular location">
    <subcellularLocation>
        <location evidence="1">Cytoplasm</location>
        <location evidence="1">Cytoskeleton</location>
    </subcellularLocation>
</comment>
<evidence type="ECO:0000256" key="1">
    <source>
        <dbReference type="ARBA" id="ARBA00004245"/>
    </source>
</evidence>
<dbReference type="AlphaFoldDB" id="V5I5B3"/>
<dbReference type="GO" id="GO:0051015">
    <property type="term" value="F:actin filament binding"/>
    <property type="evidence" value="ECO:0007669"/>
    <property type="project" value="TreeGrafter"/>
</dbReference>
<dbReference type="SMART" id="SM00102">
    <property type="entry name" value="ADF"/>
    <property type="match status" value="1"/>
</dbReference>
<dbReference type="Pfam" id="PF00241">
    <property type="entry name" value="Cofilin_ADF"/>
    <property type="match status" value="1"/>
</dbReference>
<evidence type="ECO:0000313" key="10">
    <source>
        <dbReference type="EMBL" id="JAB83938.1"/>
    </source>
</evidence>
<dbReference type="PROSITE" id="PS51263">
    <property type="entry name" value="ADF_H"/>
    <property type="match status" value="1"/>
</dbReference>
<dbReference type="FunFam" id="3.40.20.10:FF:000018">
    <property type="entry name" value="Coactosin-like 1"/>
    <property type="match status" value="1"/>
</dbReference>
<evidence type="ECO:0000256" key="6">
    <source>
        <dbReference type="ARBA" id="ARBA00058385"/>
    </source>
</evidence>
<sequence length="142" mass="15966">PKMPVHTDSVRSAYNSVLDDRNTTNWALFTHDDGHLKTASVGDDFATLKKTLEGHARAFVYLRIQLGDETSKRSKFVFIAWLTEGVGVIQRARMSSEKAELKEIITNFSVELLIEDPAELTEDHIKDTVRKAASADYGTRLQ</sequence>
<dbReference type="GO" id="GO:0005884">
    <property type="term" value="C:actin filament"/>
    <property type="evidence" value="ECO:0007669"/>
    <property type="project" value="TreeGrafter"/>
</dbReference>
<name>V5I5B3_IXORI</name>
<comment type="similarity">
    <text evidence="5">Belongs to the actin-binding proteins ADF family. Coactosin subfamily.</text>
</comment>
<dbReference type="GO" id="GO:0030864">
    <property type="term" value="C:cortical actin cytoskeleton"/>
    <property type="evidence" value="ECO:0007669"/>
    <property type="project" value="TreeGrafter"/>
</dbReference>
<dbReference type="InterPro" id="IPR002108">
    <property type="entry name" value="ADF-H"/>
</dbReference>
<dbReference type="GO" id="GO:0030427">
    <property type="term" value="C:site of polarized growth"/>
    <property type="evidence" value="ECO:0007669"/>
    <property type="project" value="TreeGrafter"/>
</dbReference>
<evidence type="ECO:0000256" key="4">
    <source>
        <dbReference type="ARBA" id="ARBA00023212"/>
    </source>
</evidence>
<feature type="domain" description="ADF-H" evidence="9">
    <location>
        <begin position="2"/>
        <end position="130"/>
    </location>
</feature>
<dbReference type="EMBL" id="GANP01000530">
    <property type="protein sequence ID" value="JAB83938.1"/>
    <property type="molecule type" value="mRNA"/>
</dbReference>
<feature type="non-terminal residue" evidence="10">
    <location>
        <position position="1"/>
    </location>
</feature>
<evidence type="ECO:0000256" key="3">
    <source>
        <dbReference type="ARBA" id="ARBA00023203"/>
    </source>
</evidence>
<dbReference type="GO" id="GO:0030833">
    <property type="term" value="P:regulation of actin filament polymerization"/>
    <property type="evidence" value="ECO:0007669"/>
    <property type="project" value="TreeGrafter"/>
</dbReference>